<dbReference type="EMBL" id="BARV01012116">
    <property type="protein sequence ID" value="GAI02306.1"/>
    <property type="molecule type" value="Genomic_DNA"/>
</dbReference>
<dbReference type="AlphaFoldDB" id="X1L8V2"/>
<organism evidence="1">
    <name type="scientific">marine sediment metagenome</name>
    <dbReference type="NCBI Taxonomy" id="412755"/>
    <lineage>
        <taxon>unclassified sequences</taxon>
        <taxon>metagenomes</taxon>
        <taxon>ecological metagenomes</taxon>
    </lineage>
</organism>
<name>X1L8V2_9ZZZZ</name>
<accession>X1L8V2</accession>
<evidence type="ECO:0000313" key="1">
    <source>
        <dbReference type="EMBL" id="GAI02306.1"/>
    </source>
</evidence>
<proteinExistence type="predicted"/>
<protein>
    <submittedName>
        <fullName evidence="1">Uncharacterized protein</fullName>
    </submittedName>
</protein>
<reference evidence="1" key="1">
    <citation type="journal article" date="2014" name="Front. Microbiol.">
        <title>High frequency of phylogenetically diverse reductive dehalogenase-homologous genes in deep subseafloor sedimentary metagenomes.</title>
        <authorList>
            <person name="Kawai M."/>
            <person name="Futagami T."/>
            <person name="Toyoda A."/>
            <person name="Takaki Y."/>
            <person name="Nishi S."/>
            <person name="Hori S."/>
            <person name="Arai W."/>
            <person name="Tsubouchi T."/>
            <person name="Morono Y."/>
            <person name="Uchiyama I."/>
            <person name="Ito T."/>
            <person name="Fujiyama A."/>
            <person name="Inagaki F."/>
            <person name="Takami H."/>
        </authorList>
    </citation>
    <scope>NUCLEOTIDE SEQUENCE</scope>
    <source>
        <strain evidence="1">Expedition CK06-06</strain>
    </source>
</reference>
<feature type="non-terminal residue" evidence="1">
    <location>
        <position position="1"/>
    </location>
</feature>
<comment type="caution">
    <text evidence="1">The sequence shown here is derived from an EMBL/GenBank/DDBJ whole genome shotgun (WGS) entry which is preliminary data.</text>
</comment>
<gene>
    <name evidence="1" type="ORF">S06H3_22609</name>
</gene>
<sequence length="150" mass="17460">EKESIPEERKDLIILVEVQWDDIKGPKLINYFPNDIELDFSLSTVSAQFYDGSIAMYGQDHILNADGLLINRKNINIMAYVFFDSYLDGSYRGGRKNYMFSLIAAKITYFQSLKIKQVFMTLSSIFKKQGKWDIKEFWTMLSDILLKTSI</sequence>